<gene>
    <name evidence="2" type="ORF">E8E13_006436</name>
</gene>
<protein>
    <submittedName>
        <fullName evidence="2">Uncharacterized protein</fullName>
    </submittedName>
</protein>
<accession>A0A9P4WAX1</accession>
<evidence type="ECO:0000256" key="1">
    <source>
        <dbReference type="SAM" id="SignalP"/>
    </source>
</evidence>
<dbReference type="AlphaFoldDB" id="A0A9P4WAX1"/>
<evidence type="ECO:0000313" key="3">
    <source>
        <dbReference type="Proteomes" id="UP000801428"/>
    </source>
</evidence>
<keyword evidence="1" id="KW-0732">Signal</keyword>
<dbReference type="OrthoDB" id="3800804at2759"/>
<dbReference type="Proteomes" id="UP000801428">
    <property type="component" value="Unassembled WGS sequence"/>
</dbReference>
<keyword evidence="3" id="KW-1185">Reference proteome</keyword>
<comment type="caution">
    <text evidence="2">The sequence shown here is derived from an EMBL/GenBank/DDBJ whole genome shotgun (WGS) entry which is preliminary data.</text>
</comment>
<dbReference type="EMBL" id="SWKU01000012">
    <property type="protein sequence ID" value="KAF3001910.1"/>
    <property type="molecule type" value="Genomic_DNA"/>
</dbReference>
<feature type="chain" id="PRO_5040232116" evidence="1">
    <location>
        <begin position="21"/>
        <end position="207"/>
    </location>
</feature>
<sequence>MKSASILSVGALFASASGSATHPNVHAVADLMARAIDPATMDPTKLSVLSVLKTAMPTPTGTETAIALPTGDVTPQWYKDLPADVMVLLAQMYPATSTSTSTSAAAVSETSAVSSGLSSSAFQSTASASASQSTLTKSLDHVPTVTGVSNGTLSSNNNFTSAVGTLSTSKPTPSQSAISTGVKNTVGTGSLSVAMGLSVAALFCLLA</sequence>
<reference evidence="2" key="1">
    <citation type="submission" date="2019-04" db="EMBL/GenBank/DDBJ databases">
        <title>Sequencing of skin fungus with MAO and IRED activity.</title>
        <authorList>
            <person name="Marsaioli A.J."/>
            <person name="Bonatto J.M.C."/>
            <person name="Reis Junior O."/>
        </authorList>
    </citation>
    <scope>NUCLEOTIDE SEQUENCE</scope>
    <source>
        <strain evidence="2">30M1</strain>
    </source>
</reference>
<evidence type="ECO:0000313" key="2">
    <source>
        <dbReference type="EMBL" id="KAF3001910.1"/>
    </source>
</evidence>
<organism evidence="2 3">
    <name type="scientific">Curvularia kusanoi</name>
    <name type="common">Cochliobolus kusanoi</name>
    <dbReference type="NCBI Taxonomy" id="90978"/>
    <lineage>
        <taxon>Eukaryota</taxon>
        <taxon>Fungi</taxon>
        <taxon>Dikarya</taxon>
        <taxon>Ascomycota</taxon>
        <taxon>Pezizomycotina</taxon>
        <taxon>Dothideomycetes</taxon>
        <taxon>Pleosporomycetidae</taxon>
        <taxon>Pleosporales</taxon>
        <taxon>Pleosporineae</taxon>
        <taxon>Pleosporaceae</taxon>
        <taxon>Curvularia</taxon>
    </lineage>
</organism>
<name>A0A9P4WAX1_CURKU</name>
<feature type="signal peptide" evidence="1">
    <location>
        <begin position="1"/>
        <end position="20"/>
    </location>
</feature>
<proteinExistence type="predicted"/>